<sequence length="74" mass="8807">MRAHFSFTDKHFSVYTIQSCFQEPDNKEIESFTPTTKSQHKRRRVYITLLFIFGTAMSDPNDDDDRKQKINKCD</sequence>
<dbReference type="AlphaFoldDB" id="A0A922L0L3"/>
<comment type="caution">
    <text evidence="1">The sequence shown here is derived from an EMBL/GenBank/DDBJ whole genome shotgun (WGS) entry which is preliminary data.</text>
</comment>
<dbReference type="EMBL" id="ASGP02000005">
    <property type="protein sequence ID" value="KAH9506843.1"/>
    <property type="molecule type" value="Genomic_DNA"/>
</dbReference>
<reference evidence="1" key="1">
    <citation type="submission" date="2013-05" db="EMBL/GenBank/DDBJ databases">
        <authorList>
            <person name="Yim A.K.Y."/>
            <person name="Chan T.F."/>
            <person name="Ji K.M."/>
            <person name="Liu X.Y."/>
            <person name="Zhou J.W."/>
            <person name="Li R.Q."/>
            <person name="Yang K.Y."/>
            <person name="Li J."/>
            <person name="Li M."/>
            <person name="Law P.T.W."/>
            <person name="Wu Y.L."/>
            <person name="Cai Z.L."/>
            <person name="Qin H."/>
            <person name="Bao Y."/>
            <person name="Leung R.K.K."/>
            <person name="Ng P.K.S."/>
            <person name="Zou J."/>
            <person name="Zhong X.J."/>
            <person name="Ran P.X."/>
            <person name="Zhong N.S."/>
            <person name="Liu Z.G."/>
            <person name="Tsui S.K.W."/>
        </authorList>
    </citation>
    <scope>NUCLEOTIDE SEQUENCE</scope>
    <source>
        <strain evidence="1">Derf</strain>
        <tissue evidence="1">Whole organism</tissue>
    </source>
</reference>
<keyword evidence="2" id="KW-1185">Reference proteome</keyword>
<proteinExistence type="predicted"/>
<evidence type="ECO:0000313" key="2">
    <source>
        <dbReference type="Proteomes" id="UP000790347"/>
    </source>
</evidence>
<organism evidence="1 2">
    <name type="scientific">Dermatophagoides farinae</name>
    <name type="common">American house dust mite</name>
    <dbReference type="NCBI Taxonomy" id="6954"/>
    <lineage>
        <taxon>Eukaryota</taxon>
        <taxon>Metazoa</taxon>
        <taxon>Ecdysozoa</taxon>
        <taxon>Arthropoda</taxon>
        <taxon>Chelicerata</taxon>
        <taxon>Arachnida</taxon>
        <taxon>Acari</taxon>
        <taxon>Acariformes</taxon>
        <taxon>Sarcoptiformes</taxon>
        <taxon>Astigmata</taxon>
        <taxon>Psoroptidia</taxon>
        <taxon>Analgoidea</taxon>
        <taxon>Pyroglyphidae</taxon>
        <taxon>Dermatophagoidinae</taxon>
        <taxon>Dermatophagoides</taxon>
    </lineage>
</organism>
<reference evidence="1" key="2">
    <citation type="journal article" date="2022" name="Res Sq">
        <title>Comparative Genomics Reveals Insights into the Divergent Evolution of Astigmatic Mites and Household Pest Adaptations.</title>
        <authorList>
            <person name="Xiong Q."/>
            <person name="Wan A.T.-Y."/>
            <person name="Liu X.-Y."/>
            <person name="Fung C.S.-H."/>
            <person name="Xiao X."/>
            <person name="Malainual N."/>
            <person name="Hou J."/>
            <person name="Wang L."/>
            <person name="Wang M."/>
            <person name="Yang K."/>
            <person name="Cui Y."/>
            <person name="Leung E."/>
            <person name="Nong W."/>
            <person name="Shin S.-K."/>
            <person name="Au S."/>
            <person name="Jeong K.Y."/>
            <person name="Chew F.T."/>
            <person name="Hui J."/>
            <person name="Leung T.F."/>
            <person name="Tungtrongchitr A."/>
            <person name="Zhong N."/>
            <person name="Liu Z."/>
            <person name="Tsui S."/>
        </authorList>
    </citation>
    <scope>NUCLEOTIDE SEQUENCE</scope>
    <source>
        <strain evidence="1">Derf</strain>
        <tissue evidence="1">Whole organism</tissue>
    </source>
</reference>
<dbReference type="Proteomes" id="UP000790347">
    <property type="component" value="Unassembled WGS sequence"/>
</dbReference>
<evidence type="ECO:0000313" key="1">
    <source>
        <dbReference type="EMBL" id="KAH9506843.1"/>
    </source>
</evidence>
<protein>
    <submittedName>
        <fullName evidence="1">Uncharacterized protein</fullName>
    </submittedName>
</protein>
<name>A0A922L0L3_DERFA</name>
<gene>
    <name evidence="1" type="ORF">DERF_011555</name>
</gene>
<accession>A0A922L0L3</accession>